<dbReference type="InterPro" id="IPR029052">
    <property type="entry name" value="Metallo-depent_PP-like"/>
</dbReference>
<gene>
    <name evidence="1" type="ORF">SAMN02745887_03367</name>
</gene>
<keyword evidence="2" id="KW-1185">Reference proteome</keyword>
<organism evidence="1 2">
    <name type="scientific">Chitinimonas taiwanensis DSM 18899</name>
    <dbReference type="NCBI Taxonomy" id="1121279"/>
    <lineage>
        <taxon>Bacteria</taxon>
        <taxon>Pseudomonadati</taxon>
        <taxon>Pseudomonadota</taxon>
        <taxon>Betaproteobacteria</taxon>
        <taxon>Neisseriales</taxon>
        <taxon>Chitinibacteraceae</taxon>
        <taxon>Chitinimonas</taxon>
    </lineage>
</organism>
<dbReference type="STRING" id="1121279.SAMN02745887_03367"/>
<dbReference type="Proteomes" id="UP000186513">
    <property type="component" value="Unassembled WGS sequence"/>
</dbReference>
<evidence type="ECO:0000313" key="1">
    <source>
        <dbReference type="EMBL" id="SFZ79099.1"/>
    </source>
</evidence>
<accession>A0A1K2HQS5</accession>
<dbReference type="AlphaFoldDB" id="A0A1K2HQS5"/>
<evidence type="ECO:0000313" key="2">
    <source>
        <dbReference type="Proteomes" id="UP000186513"/>
    </source>
</evidence>
<dbReference type="EMBL" id="FPKR01000015">
    <property type="protein sequence ID" value="SFZ79099.1"/>
    <property type="molecule type" value="Genomic_DNA"/>
</dbReference>
<dbReference type="SUPFAM" id="SSF56300">
    <property type="entry name" value="Metallo-dependent phosphatases"/>
    <property type="match status" value="1"/>
</dbReference>
<proteinExistence type="predicted"/>
<reference evidence="1 2" key="1">
    <citation type="submission" date="2016-11" db="EMBL/GenBank/DDBJ databases">
        <authorList>
            <person name="Jaros S."/>
            <person name="Januszkiewicz K."/>
            <person name="Wedrychowicz H."/>
        </authorList>
    </citation>
    <scope>NUCLEOTIDE SEQUENCE [LARGE SCALE GENOMIC DNA]</scope>
    <source>
        <strain evidence="1 2">DSM 18899</strain>
    </source>
</reference>
<protein>
    <submittedName>
        <fullName evidence="1">Calcineurin-like phosphoesterase</fullName>
    </submittedName>
</protein>
<dbReference type="RefSeq" id="WP_072429854.1">
    <property type="nucleotide sequence ID" value="NZ_FPKR01000015.1"/>
</dbReference>
<name>A0A1K2HQS5_9NEIS</name>
<sequence length="514" mass="57772">MVSATRTLYDKLCHNTPAGSSLPHMAFLPPSSAAKRLCVVISDIHCTDGTVGNQSGEGEDWLAFFAQVEQAAQGQDELVVILNGDIIDLIRSAAWTEAGVYPWQREHPRFAELIDTIMAGIVRQHATPQGLFGRDGFFELLRQLTRSLKASGVKVRLVPIVGNHDKELLLVDSARARFYRDCLDWAVDEDAEYRDWIAAQYGFDSTRAGAATPWLPFYYGDRGFQLFATHGQWRDNTNAVQGKGWKAGRWQPERWQQQRFAAFTDACFGDTVAAGLLSGFIWDAKNALRVLEAGNRTDSKAIARLCSILDEMDLYRPASKGIVRILQEARAQRGKGADEAIVASISTTFRANLRRWLAQAAAWRRAPFPIIVFLPLLWLLSRVRQEVVSLGVMKLMAWVQEPKPGIALRDLLGLPAFHAAYREYGFSIHTEGHTHVALEADLQFDTPEQQPNYSYVNTGAWRGQIFPKANYGYRRRGIGRALYLFDTQQGNGERTLRYYVRDALSWGSQLDKLA</sequence>